<feature type="transmembrane region" description="Helical" evidence="1">
    <location>
        <begin position="79"/>
        <end position="102"/>
    </location>
</feature>
<keyword evidence="1" id="KW-1133">Transmembrane helix</keyword>
<accession>A0A1X0DQY2</accession>
<evidence type="ECO:0000256" key="1">
    <source>
        <dbReference type="SAM" id="Phobius"/>
    </source>
</evidence>
<dbReference type="EMBL" id="MVHR01000012">
    <property type="protein sequence ID" value="ORA74300.1"/>
    <property type="molecule type" value="Genomic_DNA"/>
</dbReference>
<dbReference type="Pfam" id="PF08592">
    <property type="entry name" value="Anthrone_oxy"/>
    <property type="match status" value="1"/>
</dbReference>
<reference evidence="2 3" key="1">
    <citation type="submission" date="2017-02" db="EMBL/GenBank/DDBJ databases">
        <title>The new phylogeny of genus Mycobacterium.</title>
        <authorList>
            <person name="Tortoli E."/>
            <person name="Trovato A."/>
            <person name="Cirillo D.M."/>
        </authorList>
    </citation>
    <scope>NUCLEOTIDE SEQUENCE [LARGE SCALE GENOMIC DNA]</scope>
    <source>
        <strain evidence="2 3">DSM 44471</strain>
    </source>
</reference>
<feature type="transmembrane region" description="Helical" evidence="1">
    <location>
        <begin position="127"/>
        <end position="145"/>
    </location>
</feature>
<keyword evidence="1" id="KW-0812">Transmembrane</keyword>
<dbReference type="RefSeq" id="WP_083074028.1">
    <property type="nucleotide sequence ID" value="NZ_AP022615.1"/>
</dbReference>
<evidence type="ECO:0000313" key="2">
    <source>
        <dbReference type="EMBL" id="ORA74300.1"/>
    </source>
</evidence>
<dbReference type="Proteomes" id="UP000192566">
    <property type="component" value="Unassembled WGS sequence"/>
</dbReference>
<keyword evidence="1" id="KW-0472">Membrane</keyword>
<evidence type="ECO:0008006" key="4">
    <source>
        <dbReference type="Google" id="ProtNLM"/>
    </source>
</evidence>
<proteinExistence type="predicted"/>
<name>A0A1X0DQY2_MYCHE</name>
<comment type="caution">
    <text evidence="2">The sequence shown here is derived from an EMBL/GenBank/DDBJ whole genome shotgun (WGS) entry which is preliminary data.</text>
</comment>
<dbReference type="AlphaFoldDB" id="A0A1X0DQY2"/>
<feature type="transmembrane region" description="Helical" evidence="1">
    <location>
        <begin position="56"/>
        <end position="72"/>
    </location>
</feature>
<dbReference type="OrthoDB" id="119926at2"/>
<protein>
    <recommendedName>
        <fullName evidence="4">DUF1772 domain-containing protein</fullName>
    </recommendedName>
</protein>
<keyword evidence="3" id="KW-1185">Reference proteome</keyword>
<dbReference type="STRING" id="53376.BST25_10690"/>
<dbReference type="InterPro" id="IPR013901">
    <property type="entry name" value="Anthrone_oxy"/>
</dbReference>
<organism evidence="2 3">
    <name type="scientific">Mycobacterium heidelbergense</name>
    <dbReference type="NCBI Taxonomy" id="53376"/>
    <lineage>
        <taxon>Bacteria</taxon>
        <taxon>Bacillati</taxon>
        <taxon>Actinomycetota</taxon>
        <taxon>Actinomycetes</taxon>
        <taxon>Mycobacteriales</taxon>
        <taxon>Mycobacteriaceae</taxon>
        <taxon>Mycobacterium</taxon>
        <taxon>Mycobacterium simiae complex</taxon>
    </lineage>
</organism>
<evidence type="ECO:0000313" key="3">
    <source>
        <dbReference type="Proteomes" id="UP000192566"/>
    </source>
</evidence>
<sequence>MDRMIDALAIVITGSMVGAEFAVAAFANPVLARLPDDSFRAARGDAGRVLGKVMPFWYAAALLLLVAATIAASGAARCWLLGIAAGLMAGVVLLSVTVLVPINNRIAAWPAGGEPSRRLAARWDRLHWLRVGILAVLFAILAVAAT</sequence>
<gene>
    <name evidence="2" type="ORF">BST25_10690</name>
</gene>